<dbReference type="CDD" id="cd10912">
    <property type="entry name" value="PIN_YacP-like"/>
    <property type="match status" value="1"/>
</dbReference>
<gene>
    <name evidence="1" type="ORF">J2Z37_002518</name>
</gene>
<keyword evidence="2" id="KW-1185">Reference proteome</keyword>
<dbReference type="RefSeq" id="WP_209810550.1">
    <property type="nucleotide sequence ID" value="NZ_JAGGKT010000006.1"/>
</dbReference>
<dbReference type="PANTHER" id="PTHR34547">
    <property type="entry name" value="YACP-LIKE NYN DOMAIN PROTEIN"/>
    <property type="match status" value="1"/>
</dbReference>
<dbReference type="EMBL" id="JAGGKT010000006">
    <property type="protein sequence ID" value="MBP1932517.1"/>
    <property type="molecule type" value="Genomic_DNA"/>
</dbReference>
<name>A0ABS4GQW6_9BACL</name>
<proteinExistence type="predicted"/>
<dbReference type="Pfam" id="PF05991">
    <property type="entry name" value="NYN_YacP"/>
    <property type="match status" value="1"/>
</dbReference>
<evidence type="ECO:0000313" key="2">
    <source>
        <dbReference type="Proteomes" id="UP001519343"/>
    </source>
</evidence>
<evidence type="ECO:0000313" key="1">
    <source>
        <dbReference type="EMBL" id="MBP1932517.1"/>
    </source>
</evidence>
<sequence length="169" mass="19773">MEELLIVDGYNMIGAWPQLIKYKEKELGRARDELLSILSEYQAYSGTKVVVVFDAHQVPGMGKKIKQYKIDIYYTEEEETADELIERLTKKLRSRTRRITVATSDYTEQNITFGHGALRMSARELLENINRAKQSIRKTVEQQKYEPLRTGIPLNSEIASIFEKWRRQK</sequence>
<reference evidence="1 2" key="1">
    <citation type="submission" date="2021-03" db="EMBL/GenBank/DDBJ databases">
        <title>Genomic Encyclopedia of Type Strains, Phase IV (KMG-IV): sequencing the most valuable type-strain genomes for metagenomic binning, comparative biology and taxonomic classification.</title>
        <authorList>
            <person name="Goeker M."/>
        </authorList>
    </citation>
    <scope>NUCLEOTIDE SEQUENCE [LARGE SCALE GENOMIC DNA]</scope>
    <source>
        <strain evidence="1 2">DSM 24738</strain>
    </source>
</reference>
<dbReference type="InterPro" id="IPR010298">
    <property type="entry name" value="YacP-like"/>
</dbReference>
<dbReference type="PANTHER" id="PTHR34547:SF1">
    <property type="entry name" value="YACP-LIKE NYN DOMAIN PROTEIN"/>
    <property type="match status" value="1"/>
</dbReference>
<accession>A0ABS4GQW6</accession>
<comment type="caution">
    <text evidence="1">The sequence shown here is derived from an EMBL/GenBank/DDBJ whole genome shotgun (WGS) entry which is preliminary data.</text>
</comment>
<dbReference type="Proteomes" id="UP001519343">
    <property type="component" value="Unassembled WGS sequence"/>
</dbReference>
<organism evidence="1 2">
    <name type="scientific">Ammoniphilus resinae</name>
    <dbReference type="NCBI Taxonomy" id="861532"/>
    <lineage>
        <taxon>Bacteria</taxon>
        <taxon>Bacillati</taxon>
        <taxon>Bacillota</taxon>
        <taxon>Bacilli</taxon>
        <taxon>Bacillales</taxon>
        <taxon>Paenibacillaceae</taxon>
        <taxon>Aneurinibacillus group</taxon>
        <taxon>Ammoniphilus</taxon>
    </lineage>
</organism>
<protein>
    <submittedName>
        <fullName evidence="1">RNA-binding protein with PIN domain</fullName>
    </submittedName>
</protein>